<sequence length="459" mass="53137">MEIEELIKDPENAEMYYCPRRSTKNCLCLEEFVMRHIWMNVNLGTCENALKLLKGLRRNALELSKERCTMNDVKNLNDECMSNFQGYKNRKSKKYVEYIVKTRRKLRLHGICEVATKKMLKYSDRILRYKLKYDYEKRNDLIADETCKSNRNKNYIPIEDLKEVRCCKNKCTNKLKNNVTFYSQLRSDATISQKMKRKVITKLLMTTSGEDQNCIKFIVLLLGVSRTTICSVKNFLSLGSKGEENQESKQTDKKLAAYTQNLEKTMPIQTSNTHHQTTDAVNNFQQVNPTPQDMWQTSVSLQNNVVPTTQTQQMFYPANSFTEFNPNGNSLFQPEQFQTTMPMNQNISMPGYPNVANVCQQFYVPNEGVASASHNPNINYIAYIRQNAGNNIFSNYNNNLHPQQNISINQMNNNMVNDFSHLNFPTYPANMNRMYIINPIPQFNLNAVPVTTPTSRSFG</sequence>
<dbReference type="Proteomes" id="UP000031668">
    <property type="component" value="Unassembled WGS sequence"/>
</dbReference>
<proteinExistence type="predicted"/>
<accession>A0A0C2M4S7</accession>
<protein>
    <submittedName>
        <fullName evidence="1">Uncharacterized protein</fullName>
    </submittedName>
</protein>
<keyword evidence="2" id="KW-1185">Reference proteome</keyword>
<dbReference type="AlphaFoldDB" id="A0A0C2M4S7"/>
<evidence type="ECO:0000313" key="1">
    <source>
        <dbReference type="EMBL" id="KII62035.1"/>
    </source>
</evidence>
<evidence type="ECO:0000313" key="2">
    <source>
        <dbReference type="Proteomes" id="UP000031668"/>
    </source>
</evidence>
<dbReference type="OrthoDB" id="10068017at2759"/>
<comment type="caution">
    <text evidence="1">The sequence shown here is derived from an EMBL/GenBank/DDBJ whole genome shotgun (WGS) entry which is preliminary data.</text>
</comment>
<reference evidence="1 2" key="1">
    <citation type="journal article" date="2014" name="Genome Biol. Evol.">
        <title>The genome of the myxosporean Thelohanellus kitauei shows adaptations to nutrient acquisition within its fish host.</title>
        <authorList>
            <person name="Yang Y."/>
            <person name="Xiong J."/>
            <person name="Zhou Z."/>
            <person name="Huo F."/>
            <person name="Miao W."/>
            <person name="Ran C."/>
            <person name="Liu Y."/>
            <person name="Zhang J."/>
            <person name="Feng J."/>
            <person name="Wang M."/>
            <person name="Wang M."/>
            <person name="Wang L."/>
            <person name="Yao B."/>
        </authorList>
    </citation>
    <scope>NUCLEOTIDE SEQUENCE [LARGE SCALE GENOMIC DNA]</scope>
    <source>
        <strain evidence="1">Wuqing</strain>
    </source>
</reference>
<name>A0A0C2M4S7_THEKT</name>
<organism evidence="1 2">
    <name type="scientific">Thelohanellus kitauei</name>
    <name type="common">Myxosporean</name>
    <dbReference type="NCBI Taxonomy" id="669202"/>
    <lineage>
        <taxon>Eukaryota</taxon>
        <taxon>Metazoa</taxon>
        <taxon>Cnidaria</taxon>
        <taxon>Myxozoa</taxon>
        <taxon>Myxosporea</taxon>
        <taxon>Bivalvulida</taxon>
        <taxon>Platysporina</taxon>
        <taxon>Myxobolidae</taxon>
        <taxon>Thelohanellus</taxon>
    </lineage>
</organism>
<dbReference type="EMBL" id="JWZT01005140">
    <property type="protein sequence ID" value="KII62035.1"/>
    <property type="molecule type" value="Genomic_DNA"/>
</dbReference>
<gene>
    <name evidence="1" type="ORF">RF11_09387</name>
</gene>